<reference evidence="2" key="1">
    <citation type="submission" date="2014-12" db="EMBL/GenBank/DDBJ databases">
        <title>Insight into the proteome of Arion vulgaris.</title>
        <authorList>
            <person name="Aradska J."/>
            <person name="Bulat T."/>
            <person name="Smidak R."/>
            <person name="Sarate P."/>
            <person name="Gangsoo J."/>
            <person name="Sialana F."/>
            <person name="Bilban M."/>
            <person name="Lubec G."/>
        </authorList>
    </citation>
    <scope>NUCLEOTIDE SEQUENCE</scope>
    <source>
        <tissue evidence="2">Skin</tissue>
    </source>
</reference>
<organism evidence="2">
    <name type="scientific">Arion vulgaris</name>
    <dbReference type="NCBI Taxonomy" id="1028688"/>
    <lineage>
        <taxon>Eukaryota</taxon>
        <taxon>Metazoa</taxon>
        <taxon>Spiralia</taxon>
        <taxon>Lophotrochozoa</taxon>
        <taxon>Mollusca</taxon>
        <taxon>Gastropoda</taxon>
        <taxon>Heterobranchia</taxon>
        <taxon>Euthyneura</taxon>
        <taxon>Panpulmonata</taxon>
        <taxon>Eupulmonata</taxon>
        <taxon>Stylommatophora</taxon>
        <taxon>Helicina</taxon>
        <taxon>Arionoidea</taxon>
        <taxon>Arionidae</taxon>
        <taxon>Arion</taxon>
    </lineage>
</organism>
<feature type="region of interest" description="Disordered" evidence="1">
    <location>
        <begin position="1"/>
        <end position="29"/>
    </location>
</feature>
<dbReference type="EMBL" id="HACG01023208">
    <property type="protein sequence ID" value="CEK70073.1"/>
    <property type="molecule type" value="Transcribed_RNA"/>
</dbReference>
<gene>
    <name evidence="2" type="primary">ORF72731</name>
</gene>
<sequence>VQQVVNMKPSKKKLPSSKETITNRYNPPATDMELSQLKLEESKHLLVFEFNSHSTRQC</sequence>
<evidence type="ECO:0000313" key="2">
    <source>
        <dbReference type="EMBL" id="CEK70073.1"/>
    </source>
</evidence>
<dbReference type="AlphaFoldDB" id="A0A0B6ZNF5"/>
<name>A0A0B6ZNF5_9EUPU</name>
<accession>A0A0B6ZNF5</accession>
<feature type="non-terminal residue" evidence="2">
    <location>
        <position position="1"/>
    </location>
</feature>
<protein>
    <submittedName>
        <fullName evidence="2">Uncharacterized protein</fullName>
    </submittedName>
</protein>
<proteinExistence type="predicted"/>
<evidence type="ECO:0000256" key="1">
    <source>
        <dbReference type="SAM" id="MobiDB-lite"/>
    </source>
</evidence>